<feature type="compositionally biased region" description="Basic and acidic residues" evidence="3">
    <location>
        <begin position="3742"/>
        <end position="3771"/>
    </location>
</feature>
<evidence type="ECO:0000259" key="5">
    <source>
        <dbReference type="PROSITE" id="PS51192"/>
    </source>
</evidence>
<dbReference type="PANTHER" id="PTHR30612:SF0">
    <property type="entry name" value="CHLOROPLAST PROTEIN-TRANSPORTING ATPASE"/>
    <property type="match status" value="1"/>
</dbReference>
<feature type="region of interest" description="Disordered" evidence="3">
    <location>
        <begin position="3639"/>
        <end position="3689"/>
    </location>
</feature>
<dbReference type="GO" id="GO:0017038">
    <property type="term" value="P:protein import"/>
    <property type="evidence" value="ECO:0007669"/>
    <property type="project" value="InterPro"/>
</dbReference>
<dbReference type="InterPro" id="IPR011115">
    <property type="entry name" value="SecA_DEAD"/>
</dbReference>
<protein>
    <recommendedName>
        <fullName evidence="10">Protein translocase subunit SecA</fullName>
    </recommendedName>
</protein>
<keyword evidence="9" id="KW-1185">Reference proteome</keyword>
<dbReference type="GO" id="GO:0016020">
    <property type="term" value="C:membrane"/>
    <property type="evidence" value="ECO:0007669"/>
    <property type="project" value="InterPro"/>
</dbReference>
<dbReference type="SMART" id="SM00957">
    <property type="entry name" value="SecA_DEAD"/>
    <property type="match status" value="1"/>
</dbReference>
<dbReference type="InterPro" id="IPR014001">
    <property type="entry name" value="Helicase_ATP-bd"/>
</dbReference>
<comment type="caution">
    <text evidence="8">The sequence shown here is derived from an EMBL/GenBank/DDBJ whole genome shotgun (WGS) entry which is preliminary data.</text>
</comment>
<feature type="transmembrane region" description="Helical" evidence="4">
    <location>
        <begin position="3800"/>
        <end position="3822"/>
    </location>
</feature>
<dbReference type="PROSITE" id="PS51196">
    <property type="entry name" value="SECA_MOTOR_DEAD"/>
    <property type="match status" value="1"/>
</dbReference>
<keyword evidence="4" id="KW-1133">Transmembrane helix</keyword>
<keyword evidence="2" id="KW-0175">Coiled coil</keyword>
<organism evidence="8 9">
    <name type="scientific">Paramecium primaurelia</name>
    <dbReference type="NCBI Taxonomy" id="5886"/>
    <lineage>
        <taxon>Eukaryota</taxon>
        <taxon>Sar</taxon>
        <taxon>Alveolata</taxon>
        <taxon>Ciliophora</taxon>
        <taxon>Intramacronucleata</taxon>
        <taxon>Oligohymenophorea</taxon>
        <taxon>Peniculida</taxon>
        <taxon>Parameciidae</taxon>
        <taxon>Paramecium</taxon>
    </lineage>
</organism>
<dbReference type="OMA" id="KEHHLIT"/>
<dbReference type="EMBL" id="CAJJDM010000060">
    <property type="protein sequence ID" value="CAD8077847.1"/>
    <property type="molecule type" value="Genomic_DNA"/>
</dbReference>
<evidence type="ECO:0000259" key="6">
    <source>
        <dbReference type="PROSITE" id="PS51194"/>
    </source>
</evidence>
<dbReference type="Proteomes" id="UP000688137">
    <property type="component" value="Unassembled WGS sequence"/>
</dbReference>
<dbReference type="GO" id="GO:0006605">
    <property type="term" value="P:protein targeting"/>
    <property type="evidence" value="ECO:0007669"/>
    <property type="project" value="InterPro"/>
</dbReference>
<evidence type="ECO:0000256" key="4">
    <source>
        <dbReference type="SAM" id="Phobius"/>
    </source>
</evidence>
<sequence length="3829" mass="450090">MIQNQILEADQINNEKQLISEQNDQKNEKVNLQHYKSFDKQEVLSEIEQYYTNHNSLRNILKELLHISHKIQIPDEYLNDILNYLQDKKQDQQQILTCCQILRQSIIKGSNIQIEKLIDIFSVIRNKDSLYELVKILSIIQQQKQLKEEYINKILNFNDLDLQIRQYLIKLKNISNPQIKEDSSNLEQNILQEQQGFFSHVILTYERHDNYEILYDFDDSQQITTINQNQENIIANELVEVSNNVIDNRQIELKKNNVPNTFFNNTYDTIKQIYKYAQQHKKIQDDLKDRYLPDKLFGSKYFSNGILGEYLCDRMIIQIFRIISESQSLNDQTINKVFQLCEEINTVKKFFLQDLSDDIYVNSIHRSEIKIENLDSIEEFVKKILKVFFDFDQFHTKFSINHTGLIGNSSLSCFGDKNSIVVEKVIEIMLSEFQKLRVCAIQIIHNLVSNNLIVLNDTKIKFIESLQYLDEQNFEFRVVALKIYCLTNKNNSQDVFNVCMKKIEKNQFEGIEYILSQTLTIENAERLLGANIEMIIGKITSDTIQKENEIKKKLTEIVSIFLSYEKLNINENDFERLFDLFFKYQDSDLQYKFYLLKSIIYFLKKNQDHQENKYNKLIDNLSKFEDQLQHLIILSLVTTFKKGSKFKIKISDCLIQKLKVSQKINPKGMIIEDNDTNNPSISLIVTEIIYNQVSQYHIQLSQITIDYLISNLKDQDNNLTLQTAKILAEIDQDISKENYDKLILHFFDIFNDQKGQSFIYALVYTKAILIKQINEAIEFKYIDILTQICHLDDYSENKEYQQIQQNILTILNNQTQKKQNIPIEFMIQFENILIQDLQIQNKIIEILIGYTKYQKIPDRLVVVLEIQLNKSDIQQKCLVILEQVIRMGQIVSDTTLQKFIDKISNMEEGSDKYYEILEIVEMNHSLSENIFTSIQLERAGQAIKQKSNDYNHAINYIYQKVQEGQVISNNIFQIIENTLDELNDTVIKILECVSSNNQIIPNSVVDKLQKKLNNQDINENIIRIFINMVKNNQEFSEELILKLEEMLDNQTITQLIVQFFAIPSQNCKLFSTQLIERLCMHIQNTNDINLEFSLLQAINTKINANNIFYQDAQHLNLVIQVLISKLQISKQILIPLCLKIINDIQLRQNILDTQLQSILIILIKQKEIKYEIKIKISKILKLCELDAQTTQFINQFLLTQDLNTNNKNNLLTLNDINEQIELLPETLDQINQILQECKDHELLQLAISLLNNCKNKDQIPDNIIQNIVMFISYKDQASQCFKLLNQIAQSTKSFPNTILTFLIDNYSDQLECALFSSKGNEILNDKLKIIEQLDKKIPYECSIDLLKRINKSMKLGFIFSEQRIKLFCNTFQLGKLQKDQIYIYSKILSKFVLNQLIFNEDIVNQIEALIQLNDIKITNKIIIAYTKIIEQKKYQNLQNCIDCLLNKEIQNLALSECIYCACQFGDNLQQSWVKFLEVNLINKSVIISNFCFKGLRIAKEKGFNSKFFNEFCDIIIKVLEQIKMPIDRDDDLLETINYLQQYDLAKTFINCEDWNIGLLENGFEIKNTGCQMIQIKNIINQDEKNQKYYTQFLKTIIQIEGMSQIEFKDLIIFIKTIGLENITQLLKQNIIYNSKQIKVKLQWLKLRQEWLNQMIIKKINIQLLNSPYIQILTSLISNYEQLNCEQSAYFFEQLKEIDNFQEFQSLLEFIIKYKCIIQKSEQQYTVKELKQYFEIQIIILRFPKYQDDKLLKNIIKQLLIKGWTFKKQIEILDKVQPLNLDSKKEKSIVQLFKTLYYYKVQPDKDIISILDNDEYHNWNNQVYNLALKDIQNKAGAKDIQILVDELKQINKKLIINKDFYMNMINQIKEKGQEISDWKKKHIQKWANDVKQQQKENFKNIRFIVESIAVIKQAIFIYQQLNLTYSQIMSALIILLQGQDEGVLLQVSTGEGKSIIICIIAIFYGLQGFAINIHTSSPVLAERDSKKMANLYKYFGLECSDNCDKSKYIKNVKQCYKKDIVYGDVSQFQFDYLRHHHNQLNTMGDRKMEIAIVDEVDSMLIDESSKFARLSTTVAGICHFQPIYLFIWQRIKLLDEQIVKIDSKYYYFHEKIVKNENKLSLQIQKSDGNIQIIEDLEQFILKNQLPIPKEIGEIIDNLDDFIKIDIEQYIKWIVYENQIIILPNYFKQYLKLQLPNWICNALQAIKFQENIHYIISDGQIKPVDYQNTGIIQNSTYWGNGLHQFLQIKHNLKITSETFLTNFLSNVGYFKKYNKRLFGLTGTLGSEKAQEMLNQVYGVNLVFIPQNNYKLFKELQLVVVDNNKKWLREIIQSAISECNKKRGVLIICETILDAHKIQEKLQLKYNKGNIKLYDMNNKFLEKDIEMIYPHQIFVATNLAGRGTDIKTNNIEEYGGLHVILTFMPTNQRIEEQAFGRTARLANKGTGQIILNQCNIKHLIDDQIDYSELKKKRNEFEAKRLQEYMDYNLKQIEKKEMYFEKFCNLLNQQRQIIQSQNQLNQLERHYTNLNIEEKWAVFLMQNQVIQENTDDKFKEFEDHVNNLCEKKEIICNPYYKIDIQQSQLKKQTQIQDKINALNAIIKVDGDQLAIIYQELAYLYLQTDIQDKNKALNYLQKTAELLNKEFITWQSLNVSLSKYLKNFQDSDLQQQIIKKLQIIETCANSIEANIKVIKKSQRLINIVNKEENGNQKEIQIKLIHLGLEKKEAIKLCSSIKSNNIQLIFNDLSYYEDYIDQDSAIKTIEQICDKDQLIENQITLQLNEISVSKLNLLFYKRDINMGLYKEFVLQILKDQKKVQKHILLKTPQQNYEAKSIQDAIEIVNNIDNEILMDIIFMSEETKQWQTDLQENIKMDIEIIDLDKEKVKKELEIINYESINLVITCDIEDISQIIKQEYLIKLKHLNKQLQMLYNKKQAQQLFEQIENKYNIQTISIPNIEKENILKILNICKDTAKFNLQFNKINSFYSFEGNKLVNVRFRTENIMWSKILIQQLRKFQLEFQLIFNCLNQEQTRKYIEQADIQLKSVKIVNRKKIKEYNLTKNLDDLQEYQDFEARGIKDIIILNENKFIPFYNMLFLGTVAFSQLIVGGLLMTTGLGGIVGNMILQEGVSDLIILITSYYKREFSWADYCYQKIASILCTTLTFGLKIIRDTSKTKDFFQIIDQKQSIKMLKIKSIFHETWKQSFQSLALKGCNLILTKMFSATLENTKSQLQQFLYKMIQEKFSQKDTIKLLRKIQVLNQIQKRNLVEDINKYISKVLKIIRLVNTFTSYLENFIIKFSVHQEGGFGSWIYSLCCKFIQEVLIILQQKKLIDYLHTEFKSQLILFAKTEYNLQCLYQKWISNKPLIENQARVNESLTDLNQKLGEILQVQDNIEQNTYYQLTDELKQVLIENQTPKQVQDFLRYLSENEQKLESQQEDKFIEKIIEDISEQLTQQLYCLAEQQILLPLISCGTSQLASNFISNFQYKAVENISKIKDSLNNDEEYLNTVTQTQDQKENHLNTITQTLDQKEHNLNTIVLTQDQKEHHLITTTQTLNQKENHLITTTQTLDQKENHLISITQTQDQKEHHLITTTLAQDQKESLQFIIISTSDQAESSQQVVTQNQDQQESPQQRHFWSLQQRESSQVITTSSQEQGESSQVNTISSQEQGESSLSGGTQKNDQEIPPQPKEKEHHLITTTQTLNYKEHHLITTTQTLNQKENHLITTTQTLDQKESLQFIRISTDDKAESSYKAETKNEDQQESPLHRNDDTTDQKNFTKVSPIHKNSDQTSSDDIPLYKNPLIIYPAIGITASILLVGIFKSFYKKNQMIT</sequence>
<feature type="domain" description="Helicase C-terminal" evidence="6">
    <location>
        <begin position="2328"/>
        <end position="2490"/>
    </location>
</feature>
<dbReference type="InterPro" id="IPR001650">
    <property type="entry name" value="Helicase_C-like"/>
</dbReference>
<accession>A0A8S1MC83</accession>
<feature type="coiled-coil region" evidence="2">
    <location>
        <begin position="2502"/>
        <end position="2529"/>
    </location>
</feature>
<feature type="compositionally biased region" description="Low complexity" evidence="3">
    <location>
        <begin position="3648"/>
        <end position="3674"/>
    </location>
</feature>
<dbReference type="GO" id="GO:0006886">
    <property type="term" value="P:intracellular protein transport"/>
    <property type="evidence" value="ECO:0007669"/>
    <property type="project" value="InterPro"/>
</dbReference>
<evidence type="ECO:0000256" key="3">
    <source>
        <dbReference type="SAM" id="MobiDB-lite"/>
    </source>
</evidence>
<evidence type="ECO:0000259" key="7">
    <source>
        <dbReference type="PROSITE" id="PS51196"/>
    </source>
</evidence>
<keyword evidence="4" id="KW-0472">Membrane</keyword>
<keyword evidence="1" id="KW-0963">Cytoplasm</keyword>
<dbReference type="PROSITE" id="PS51192">
    <property type="entry name" value="HELICASE_ATP_BIND_1"/>
    <property type="match status" value="1"/>
</dbReference>
<feature type="domain" description="SecA family profile" evidence="7">
    <location>
        <begin position="1839"/>
        <end position="2477"/>
    </location>
</feature>
<dbReference type="Pfam" id="PF07517">
    <property type="entry name" value="SecA_DEAD"/>
    <property type="match status" value="1"/>
</dbReference>
<dbReference type="GO" id="GO:0005524">
    <property type="term" value="F:ATP binding"/>
    <property type="evidence" value="ECO:0007669"/>
    <property type="project" value="InterPro"/>
</dbReference>
<evidence type="ECO:0000256" key="1">
    <source>
        <dbReference type="ARBA" id="ARBA00022490"/>
    </source>
</evidence>
<evidence type="ECO:0000313" key="9">
    <source>
        <dbReference type="Proteomes" id="UP000688137"/>
    </source>
</evidence>
<gene>
    <name evidence="8" type="ORF">PPRIM_AZ9-3.1.T0590020</name>
</gene>
<feature type="domain" description="Helicase ATP-binding" evidence="5">
    <location>
        <begin position="1933"/>
        <end position="2072"/>
    </location>
</feature>
<evidence type="ECO:0000256" key="2">
    <source>
        <dbReference type="SAM" id="Coils"/>
    </source>
</evidence>
<proteinExistence type="predicted"/>
<feature type="region of interest" description="Disordered" evidence="3">
    <location>
        <begin position="3742"/>
        <end position="3790"/>
    </location>
</feature>
<name>A0A8S1MC83_PARPR</name>
<feature type="coiled-coil region" evidence="2">
    <location>
        <begin position="2"/>
        <end position="29"/>
    </location>
</feature>
<dbReference type="PANTHER" id="PTHR30612">
    <property type="entry name" value="SECA INNER MEMBRANE COMPONENT OF SEC PROTEIN SECRETION SYSTEM"/>
    <property type="match status" value="1"/>
</dbReference>
<dbReference type="PROSITE" id="PS51194">
    <property type="entry name" value="HELICASE_CTER"/>
    <property type="match status" value="1"/>
</dbReference>
<reference evidence="8" key="1">
    <citation type="submission" date="2021-01" db="EMBL/GenBank/DDBJ databases">
        <authorList>
            <consortium name="Genoscope - CEA"/>
            <person name="William W."/>
        </authorList>
    </citation>
    <scope>NUCLEOTIDE SEQUENCE</scope>
</reference>
<dbReference type="InterPro" id="IPR014018">
    <property type="entry name" value="SecA_motor_DEAD"/>
</dbReference>
<dbReference type="InterPro" id="IPR000185">
    <property type="entry name" value="SecA"/>
</dbReference>
<evidence type="ECO:0008006" key="10">
    <source>
        <dbReference type="Google" id="ProtNLM"/>
    </source>
</evidence>
<keyword evidence="4" id="KW-0812">Transmembrane</keyword>
<evidence type="ECO:0000313" key="8">
    <source>
        <dbReference type="EMBL" id="CAD8077847.1"/>
    </source>
</evidence>